<dbReference type="Proteomes" id="UP000234341">
    <property type="component" value="Unassembled WGS sequence"/>
</dbReference>
<evidence type="ECO:0000256" key="1">
    <source>
        <dbReference type="SAM" id="SignalP"/>
    </source>
</evidence>
<name>A0A2N5CBG3_9BURK</name>
<gene>
    <name evidence="2" type="ORF">CYJ10_16230</name>
</gene>
<organism evidence="2 3">
    <name type="scientific">Cupriavidus pauculus</name>
    <dbReference type="NCBI Taxonomy" id="82633"/>
    <lineage>
        <taxon>Bacteria</taxon>
        <taxon>Pseudomonadati</taxon>
        <taxon>Pseudomonadota</taxon>
        <taxon>Betaproteobacteria</taxon>
        <taxon>Burkholderiales</taxon>
        <taxon>Burkholderiaceae</taxon>
        <taxon>Cupriavidus</taxon>
    </lineage>
</organism>
<dbReference type="EMBL" id="PJRP01000007">
    <property type="protein sequence ID" value="PLP99563.1"/>
    <property type="molecule type" value="Genomic_DNA"/>
</dbReference>
<protein>
    <submittedName>
        <fullName evidence="2">Copper resistance protein</fullName>
    </submittedName>
</protein>
<dbReference type="OrthoDB" id="8964905at2"/>
<evidence type="ECO:0000313" key="3">
    <source>
        <dbReference type="Proteomes" id="UP000234341"/>
    </source>
</evidence>
<reference evidence="2 3" key="1">
    <citation type="submission" date="2017-12" db="EMBL/GenBank/DDBJ databases">
        <title>Genome sequence of the active heterotrophic nitrifier-denitrifier, Cupriavidus pauculus UM1.</title>
        <authorList>
            <person name="Putonti C."/>
            <person name="Castignetti D."/>
        </authorList>
    </citation>
    <scope>NUCLEOTIDE SEQUENCE [LARGE SCALE GENOMIC DNA]</scope>
    <source>
        <strain evidence="2 3">UM1</strain>
    </source>
</reference>
<feature type="signal peptide" evidence="1">
    <location>
        <begin position="1"/>
        <end position="30"/>
    </location>
</feature>
<evidence type="ECO:0000313" key="2">
    <source>
        <dbReference type="EMBL" id="PLP99563.1"/>
    </source>
</evidence>
<comment type="caution">
    <text evidence="2">The sequence shown here is derived from an EMBL/GenBank/DDBJ whole genome shotgun (WGS) entry which is preliminary data.</text>
</comment>
<proteinExistence type="predicted"/>
<keyword evidence="1" id="KW-0732">Signal</keyword>
<sequence length="139" mass="14890">MRSLVRRHAWFAGLLLVVFLSVQLATAAYACTTGASAVGEPTQLEAMDGMGCCPDMADMEDQGAAQFNGEKAFCMGHCQADSKHADHPAPQIPPFIPVLVGSLVEPPVQGRASFFVMRANAQPRAPPPPHTILHCCFRT</sequence>
<feature type="chain" id="PRO_5014645871" evidence="1">
    <location>
        <begin position="31"/>
        <end position="139"/>
    </location>
</feature>
<dbReference type="AlphaFoldDB" id="A0A2N5CBG3"/>
<dbReference type="PROSITE" id="PS51257">
    <property type="entry name" value="PROKAR_LIPOPROTEIN"/>
    <property type="match status" value="1"/>
</dbReference>
<accession>A0A2N5CBG3</accession>